<dbReference type="Gene3D" id="1.10.238.160">
    <property type="match status" value="1"/>
</dbReference>
<organism evidence="2 3">
    <name type="scientific">Halomonas saccharevitans</name>
    <dbReference type="NCBI Taxonomy" id="416872"/>
    <lineage>
        <taxon>Bacteria</taxon>
        <taxon>Pseudomonadati</taxon>
        <taxon>Pseudomonadota</taxon>
        <taxon>Gammaproteobacteria</taxon>
        <taxon>Oceanospirillales</taxon>
        <taxon>Halomonadaceae</taxon>
        <taxon>Halomonas</taxon>
    </lineage>
</organism>
<dbReference type="Proteomes" id="UP000199594">
    <property type="component" value="Unassembled WGS sequence"/>
</dbReference>
<dbReference type="Pfam" id="PF12728">
    <property type="entry name" value="HTH_17"/>
    <property type="match status" value="1"/>
</dbReference>
<reference evidence="2 3" key="1">
    <citation type="submission" date="2016-10" db="EMBL/GenBank/DDBJ databases">
        <authorList>
            <person name="de Groot N.N."/>
        </authorList>
    </citation>
    <scope>NUCLEOTIDE SEQUENCE [LARGE SCALE GENOMIC DNA]</scope>
    <source>
        <strain evidence="2 3">CGMCC 1.6493</strain>
    </source>
</reference>
<dbReference type="AlphaFoldDB" id="A0A1I7C8T0"/>
<feature type="domain" description="Helix-turn-helix" evidence="1">
    <location>
        <begin position="24"/>
        <end position="76"/>
    </location>
</feature>
<dbReference type="OrthoDB" id="5297660at2"/>
<proteinExistence type="predicted"/>
<sequence>MAQATHRDTTAQESQGASITDRAWLSVKQLSNRYGTHEATIWRWVREGRYPKPVKLAGGSLTRWSLSDVEDWEQDQREAS</sequence>
<accession>A0A1I7C8T0</accession>
<evidence type="ECO:0000313" key="3">
    <source>
        <dbReference type="Proteomes" id="UP000199594"/>
    </source>
</evidence>
<dbReference type="InterPro" id="IPR009061">
    <property type="entry name" value="DNA-bd_dom_put_sf"/>
</dbReference>
<gene>
    <name evidence="2" type="ORF">SAMN04487956_13835</name>
</gene>
<dbReference type="SUPFAM" id="SSF46955">
    <property type="entry name" value="Putative DNA-binding domain"/>
    <property type="match status" value="1"/>
</dbReference>
<protein>
    <submittedName>
        <fullName evidence="2">Transcriptional regulator, AlpA family</fullName>
    </submittedName>
</protein>
<evidence type="ECO:0000313" key="2">
    <source>
        <dbReference type="EMBL" id="SFT95839.1"/>
    </source>
</evidence>
<dbReference type="EMBL" id="FPAQ01000038">
    <property type="protein sequence ID" value="SFT95839.1"/>
    <property type="molecule type" value="Genomic_DNA"/>
</dbReference>
<name>A0A1I7C8T0_9GAMM</name>
<dbReference type="InterPro" id="IPR041657">
    <property type="entry name" value="HTH_17"/>
</dbReference>
<evidence type="ECO:0000259" key="1">
    <source>
        <dbReference type="Pfam" id="PF12728"/>
    </source>
</evidence>
<dbReference type="RefSeq" id="WP_089851476.1">
    <property type="nucleotide sequence ID" value="NZ_FPAQ01000038.1"/>
</dbReference>